<dbReference type="FunFam" id="3.30.70.20:FF:000002">
    <property type="entry name" value="NADH-ubiquinone oxidoreductase 75 kDa subunit"/>
    <property type="match status" value="1"/>
</dbReference>
<keyword evidence="6" id="KW-0408">Iron</keyword>
<dbReference type="Gene3D" id="3.10.20.740">
    <property type="match status" value="1"/>
</dbReference>
<dbReference type="PROSITE" id="PS00641">
    <property type="entry name" value="COMPLEX1_75K_1"/>
    <property type="match status" value="1"/>
</dbReference>
<dbReference type="CDD" id="cd00207">
    <property type="entry name" value="fer2"/>
    <property type="match status" value="1"/>
</dbReference>
<comment type="cofactor">
    <cofactor evidence="9">
        <name>[2Fe-2S] cluster</name>
        <dbReference type="ChEBI" id="CHEBI:190135"/>
    </cofactor>
</comment>
<dbReference type="Pfam" id="PF22117">
    <property type="entry name" value="Fer4_Nqo3"/>
    <property type="match status" value="1"/>
</dbReference>
<evidence type="ECO:0000256" key="2">
    <source>
        <dbReference type="ARBA" id="ARBA00005404"/>
    </source>
</evidence>
<dbReference type="GO" id="GO:0051539">
    <property type="term" value="F:4 iron, 4 sulfur cluster binding"/>
    <property type="evidence" value="ECO:0007669"/>
    <property type="project" value="UniProtKB-KW"/>
</dbReference>
<accession>W7UBW7</accession>
<dbReference type="InterPro" id="IPR000283">
    <property type="entry name" value="NADH_UbQ_OxRdtase_75kDa_su_CS"/>
</dbReference>
<protein>
    <submittedName>
        <fullName evidence="12">Nadh dehydrogenase subunit 11</fullName>
    </submittedName>
</protein>
<dbReference type="SUPFAM" id="SSF54862">
    <property type="entry name" value="4Fe-4S ferredoxins"/>
    <property type="match status" value="1"/>
</dbReference>
<evidence type="ECO:0000256" key="8">
    <source>
        <dbReference type="ARBA" id="ARBA00023027"/>
    </source>
</evidence>
<dbReference type="PANTHER" id="PTHR43105:SF13">
    <property type="entry name" value="NADH-UBIQUINONE OXIDOREDUCTASE 75 KDA SUBUNIT, MITOCHONDRIAL"/>
    <property type="match status" value="1"/>
</dbReference>
<dbReference type="InterPro" id="IPR054351">
    <property type="entry name" value="NADH_UbQ_OxRdtase_ferredoxin"/>
</dbReference>
<proteinExistence type="inferred from homology"/>
<comment type="similarity">
    <text evidence="2">Belongs to the complex I 75 kDa subunit family.</text>
</comment>
<evidence type="ECO:0000256" key="1">
    <source>
        <dbReference type="ARBA" id="ARBA00001966"/>
    </source>
</evidence>
<evidence type="ECO:0000259" key="11">
    <source>
        <dbReference type="PROSITE" id="PS51839"/>
    </source>
</evidence>
<dbReference type="PROSITE" id="PS00642">
    <property type="entry name" value="COMPLEX1_75K_2"/>
    <property type="match status" value="1"/>
</dbReference>
<dbReference type="GO" id="GO:0042773">
    <property type="term" value="P:ATP synthesis coupled electron transport"/>
    <property type="evidence" value="ECO:0007669"/>
    <property type="project" value="InterPro"/>
</dbReference>
<evidence type="ECO:0000256" key="6">
    <source>
        <dbReference type="ARBA" id="ARBA00023004"/>
    </source>
</evidence>
<sequence length="321" mass="34538">MSNLTRLFVNDIEVFVPPNTTVLEAAEKVGVQVPRFCYHPALSIAGNCRMCLVEIERTPKPVASCAMPVMKDMKVFTNSPLVKKAREAVLEFLLLNHPLDCPICDQGGECDLQDQTMLYASDRSRFYEFKRGVEDKNLGPFIKTIMTRCIHCTRCVRFADEIAGVGDMGTTNRGRDTEIGTYIGKAFESEVSGNVIDLCPVGALTGKTYSFPLSTSSAASTALAARATARPLSMPQRPALTPGLNTAPLKPSYPPASQGAAMGVMSRRALSCSFTSVFHLQKAGMAPQDFQKVTSLFKRSVILPMAALISGAAVASVGASV</sequence>
<keyword evidence="8" id="KW-0520">NAD</keyword>
<dbReference type="InterPro" id="IPR036010">
    <property type="entry name" value="2Fe-2S_ferredoxin-like_sf"/>
</dbReference>
<evidence type="ECO:0000256" key="7">
    <source>
        <dbReference type="ARBA" id="ARBA00023014"/>
    </source>
</evidence>
<dbReference type="OrthoDB" id="10249365at2759"/>
<evidence type="ECO:0000256" key="4">
    <source>
        <dbReference type="ARBA" id="ARBA00022723"/>
    </source>
</evidence>
<dbReference type="InterPro" id="IPR001041">
    <property type="entry name" value="2Fe-2S_ferredoxin-type"/>
</dbReference>
<dbReference type="EMBL" id="AZIL01000036">
    <property type="protein sequence ID" value="EWM30424.1"/>
    <property type="molecule type" value="Genomic_DNA"/>
</dbReference>
<dbReference type="GO" id="GO:0016491">
    <property type="term" value="F:oxidoreductase activity"/>
    <property type="evidence" value="ECO:0007669"/>
    <property type="project" value="InterPro"/>
</dbReference>
<dbReference type="Proteomes" id="UP000019335">
    <property type="component" value="Chromosome 1"/>
</dbReference>
<evidence type="ECO:0000259" key="10">
    <source>
        <dbReference type="PROSITE" id="PS51085"/>
    </source>
</evidence>
<keyword evidence="7" id="KW-0411">Iron-sulfur</keyword>
<dbReference type="SMART" id="SM00929">
    <property type="entry name" value="NADH-G_4Fe-4S_3"/>
    <property type="match status" value="1"/>
</dbReference>
<dbReference type="AlphaFoldDB" id="W7UBW7"/>
<dbReference type="PROSITE" id="PS51085">
    <property type="entry name" value="2FE2S_FER_2"/>
    <property type="match status" value="1"/>
</dbReference>
<comment type="caution">
    <text evidence="12">The sequence shown here is derived from an EMBL/GenBank/DDBJ whole genome shotgun (WGS) entry which is preliminary data.</text>
</comment>
<dbReference type="InterPro" id="IPR050123">
    <property type="entry name" value="Prok_molybdopt-oxidoreductase"/>
</dbReference>
<dbReference type="FunFam" id="3.10.20.740:FF:000001">
    <property type="entry name" value="NADH-quinone oxidoreductase subunit G"/>
    <property type="match status" value="1"/>
</dbReference>
<evidence type="ECO:0000256" key="5">
    <source>
        <dbReference type="ARBA" id="ARBA00022967"/>
    </source>
</evidence>
<dbReference type="PROSITE" id="PS51839">
    <property type="entry name" value="4FE4S_HC3"/>
    <property type="match status" value="1"/>
</dbReference>
<gene>
    <name evidence="12" type="ORF">Naga_100210g4</name>
</gene>
<dbReference type="Pfam" id="PF13510">
    <property type="entry name" value="Fer2_4"/>
    <property type="match status" value="1"/>
</dbReference>
<keyword evidence="4" id="KW-0479">Metal-binding</keyword>
<evidence type="ECO:0000256" key="3">
    <source>
        <dbReference type="ARBA" id="ARBA00022485"/>
    </source>
</evidence>
<name>W7UBW7_9STRA</name>
<organism evidence="12 13">
    <name type="scientific">Nannochloropsis gaditana</name>
    <dbReference type="NCBI Taxonomy" id="72520"/>
    <lineage>
        <taxon>Eukaryota</taxon>
        <taxon>Sar</taxon>
        <taxon>Stramenopiles</taxon>
        <taxon>Ochrophyta</taxon>
        <taxon>Eustigmatophyceae</taxon>
        <taxon>Eustigmatales</taxon>
        <taxon>Monodopsidaceae</taxon>
        <taxon>Nannochloropsis</taxon>
    </lineage>
</organism>
<comment type="cofactor">
    <cofactor evidence="1">
        <name>[4Fe-4S] cluster</name>
        <dbReference type="ChEBI" id="CHEBI:49883"/>
    </cofactor>
</comment>
<keyword evidence="5" id="KW-1278">Translocase</keyword>
<dbReference type="GO" id="GO:0008137">
    <property type="term" value="F:NADH dehydrogenase (ubiquinone) activity"/>
    <property type="evidence" value="ECO:0007669"/>
    <property type="project" value="InterPro"/>
</dbReference>
<evidence type="ECO:0000313" key="12">
    <source>
        <dbReference type="EMBL" id="EWM30424.1"/>
    </source>
</evidence>
<feature type="domain" description="2Fe-2S ferredoxin-type" evidence="10">
    <location>
        <begin position="3"/>
        <end position="81"/>
    </location>
</feature>
<dbReference type="SUPFAM" id="SSF54292">
    <property type="entry name" value="2Fe-2S ferredoxin-like"/>
    <property type="match status" value="1"/>
</dbReference>
<keyword evidence="13" id="KW-1185">Reference proteome</keyword>
<evidence type="ECO:0000313" key="13">
    <source>
        <dbReference type="Proteomes" id="UP000019335"/>
    </source>
</evidence>
<reference evidence="12 13" key="1">
    <citation type="journal article" date="2014" name="Mol. Plant">
        <title>Chromosome Scale Genome Assembly and Transcriptome Profiling of Nannochloropsis gaditana in Nitrogen Depletion.</title>
        <authorList>
            <person name="Corteggiani Carpinelli E."/>
            <person name="Telatin A."/>
            <person name="Vitulo N."/>
            <person name="Forcato C."/>
            <person name="D'Angelo M."/>
            <person name="Schiavon R."/>
            <person name="Vezzi A."/>
            <person name="Giacometti G.M."/>
            <person name="Morosinotto T."/>
            <person name="Valle G."/>
        </authorList>
    </citation>
    <scope>NUCLEOTIDE SEQUENCE [LARGE SCALE GENOMIC DNA]</scope>
    <source>
        <strain evidence="12 13">B-31</strain>
    </source>
</reference>
<feature type="domain" description="4Fe-4S His(Cys)3-ligated-type" evidence="11">
    <location>
        <begin position="81"/>
        <end position="120"/>
    </location>
</feature>
<dbReference type="PANTHER" id="PTHR43105">
    <property type="entry name" value="RESPIRATORY NITRATE REDUCTASE"/>
    <property type="match status" value="1"/>
</dbReference>
<dbReference type="GO" id="GO:0016020">
    <property type="term" value="C:membrane"/>
    <property type="evidence" value="ECO:0007669"/>
    <property type="project" value="InterPro"/>
</dbReference>
<dbReference type="InterPro" id="IPR019574">
    <property type="entry name" value="NADH_UbQ_OxRdtase_Gsu_4Fe4S-bd"/>
</dbReference>
<keyword evidence="3" id="KW-0004">4Fe-4S</keyword>
<dbReference type="GO" id="GO:0046872">
    <property type="term" value="F:metal ion binding"/>
    <property type="evidence" value="ECO:0007669"/>
    <property type="project" value="UniProtKB-KW"/>
</dbReference>
<evidence type="ECO:0000256" key="9">
    <source>
        <dbReference type="ARBA" id="ARBA00034078"/>
    </source>
</evidence>
<dbReference type="PROSITE" id="PS00643">
    <property type="entry name" value="COMPLEX1_75K_3"/>
    <property type="match status" value="1"/>
</dbReference>
<dbReference type="Gene3D" id="3.30.70.20">
    <property type="match status" value="1"/>
</dbReference>
<dbReference type="Pfam" id="PF10588">
    <property type="entry name" value="NADH-G_4Fe-4S_3"/>
    <property type="match status" value="1"/>
</dbReference>